<evidence type="ECO:0000313" key="2">
    <source>
        <dbReference type="Proteomes" id="UP000054477"/>
    </source>
</evidence>
<protein>
    <submittedName>
        <fullName evidence="1">Uncharacterized protein</fullName>
    </submittedName>
</protein>
<evidence type="ECO:0000313" key="1">
    <source>
        <dbReference type="EMBL" id="KIJ97194.1"/>
    </source>
</evidence>
<organism evidence="1 2">
    <name type="scientific">Laccaria amethystina LaAM-08-1</name>
    <dbReference type="NCBI Taxonomy" id="1095629"/>
    <lineage>
        <taxon>Eukaryota</taxon>
        <taxon>Fungi</taxon>
        <taxon>Dikarya</taxon>
        <taxon>Basidiomycota</taxon>
        <taxon>Agaricomycotina</taxon>
        <taxon>Agaricomycetes</taxon>
        <taxon>Agaricomycetidae</taxon>
        <taxon>Agaricales</taxon>
        <taxon>Agaricineae</taxon>
        <taxon>Hydnangiaceae</taxon>
        <taxon>Laccaria</taxon>
    </lineage>
</organism>
<proteinExistence type="predicted"/>
<sequence>MSGQVLQEVELLQRLAAEEEKCQAEFEAAAEQSKQHKQVLQEALKTWLQQSEEETKVQRQQPAVEQTAAGPTAVCADISTSAQDKYRRLLLDDFPLPPQPPFIFRPATRSSWRPRQDPGLAGLAYDARTLYPSSLTLVDDSPPIICRIDLVNRARTSVTAVEA</sequence>
<dbReference type="AlphaFoldDB" id="A0A0C9WLE9"/>
<accession>A0A0C9WLE9</accession>
<dbReference type="HOGENOM" id="CLU_1627339_0_0_1"/>
<keyword evidence="2" id="KW-1185">Reference proteome</keyword>
<reference evidence="1 2" key="1">
    <citation type="submission" date="2014-04" db="EMBL/GenBank/DDBJ databases">
        <authorList>
            <consortium name="DOE Joint Genome Institute"/>
            <person name="Kuo A."/>
            <person name="Kohler A."/>
            <person name="Nagy L.G."/>
            <person name="Floudas D."/>
            <person name="Copeland A."/>
            <person name="Barry K.W."/>
            <person name="Cichocki N."/>
            <person name="Veneault-Fourrey C."/>
            <person name="LaButti K."/>
            <person name="Lindquist E.A."/>
            <person name="Lipzen A."/>
            <person name="Lundell T."/>
            <person name="Morin E."/>
            <person name="Murat C."/>
            <person name="Sun H."/>
            <person name="Tunlid A."/>
            <person name="Henrissat B."/>
            <person name="Grigoriev I.V."/>
            <person name="Hibbett D.S."/>
            <person name="Martin F."/>
            <person name="Nordberg H.P."/>
            <person name="Cantor M.N."/>
            <person name="Hua S.X."/>
        </authorList>
    </citation>
    <scope>NUCLEOTIDE SEQUENCE [LARGE SCALE GENOMIC DNA]</scope>
    <source>
        <strain evidence="1 2">LaAM-08-1</strain>
    </source>
</reference>
<gene>
    <name evidence="1" type="ORF">K443DRAFT_124145</name>
</gene>
<reference evidence="2" key="2">
    <citation type="submission" date="2015-01" db="EMBL/GenBank/DDBJ databases">
        <title>Evolutionary Origins and Diversification of the Mycorrhizal Mutualists.</title>
        <authorList>
            <consortium name="DOE Joint Genome Institute"/>
            <consortium name="Mycorrhizal Genomics Consortium"/>
            <person name="Kohler A."/>
            <person name="Kuo A."/>
            <person name="Nagy L.G."/>
            <person name="Floudas D."/>
            <person name="Copeland A."/>
            <person name="Barry K.W."/>
            <person name="Cichocki N."/>
            <person name="Veneault-Fourrey C."/>
            <person name="LaButti K."/>
            <person name="Lindquist E.A."/>
            <person name="Lipzen A."/>
            <person name="Lundell T."/>
            <person name="Morin E."/>
            <person name="Murat C."/>
            <person name="Riley R."/>
            <person name="Ohm R."/>
            <person name="Sun H."/>
            <person name="Tunlid A."/>
            <person name="Henrissat B."/>
            <person name="Grigoriev I.V."/>
            <person name="Hibbett D.S."/>
            <person name="Martin F."/>
        </authorList>
    </citation>
    <scope>NUCLEOTIDE SEQUENCE [LARGE SCALE GENOMIC DNA]</scope>
    <source>
        <strain evidence="2">LaAM-08-1</strain>
    </source>
</reference>
<dbReference type="Proteomes" id="UP000054477">
    <property type="component" value="Unassembled WGS sequence"/>
</dbReference>
<dbReference type="EMBL" id="KN838699">
    <property type="protein sequence ID" value="KIJ97194.1"/>
    <property type="molecule type" value="Genomic_DNA"/>
</dbReference>
<name>A0A0C9WLE9_9AGAR</name>